<dbReference type="SUPFAM" id="SSF53474">
    <property type="entry name" value="alpha/beta-Hydrolases"/>
    <property type="match status" value="1"/>
</dbReference>
<evidence type="ECO:0000256" key="1">
    <source>
        <dbReference type="ARBA" id="ARBA00005964"/>
    </source>
</evidence>
<sequence length="597" mass="68128">MLSKYQFCFWTVASLLCLSSLLSFVPFSSCQKNQQDVEPKVRIKNGTLVGLIMKTRQGRQFDAFLGIPYALPPIGKLRFEPPQPMTAWKEPRDARKDAEICTQRNIYTYQEEIVGSEDCLYLNVYTPRLPKTMEDKNPHNSFPVMVWFHGGGWVTGAGHSEFYGPKFFLDHDVILVTLNFRLGPLGFLSTEDLVCPGNLGLKDQLQVLRWINENIVEFGGDPNRVTIFGESAGGASVHYHMMSNLSKGLFHRAISQSGTAHCPWTLTRKGSAKVKARSVGQLLNCPTDNSKALIECLKTKDAYDIIGTDRYFQKFGYCPMIPFRPVIEPDHPNAFITKDPTIVTKNGDMLDIPWMTGITSEEGSLRVPSLYTKSKGEQIKKMNDEFANVAPLTLLHGETCPDHLHDQISLAIREFYFQGNPIDNSTRKQVVDMYSDAWFNHGARTAIRDYFKTQSSPIYFYYFAYKGSASFSKIFGDDSADYGVSHADDLHYLFPVGEQLFKETPPSKEDHKMIDIMTSLWFNFAKTGNPTPEVTKIITEKWKPVRTEALEYYYINNTKLSMSRDLHPERRQFWDNLPSCINQNKTNEMHFTIKEEL</sequence>
<dbReference type="InterPro" id="IPR029058">
    <property type="entry name" value="AB_hydrolase_fold"/>
</dbReference>
<feature type="signal peptide" evidence="6">
    <location>
        <begin position="1"/>
        <end position="30"/>
    </location>
</feature>
<keyword evidence="3 6" id="KW-0378">Hydrolase</keyword>
<evidence type="ECO:0000259" key="7">
    <source>
        <dbReference type="Pfam" id="PF00135"/>
    </source>
</evidence>
<protein>
    <recommendedName>
        <fullName evidence="6">Carboxylic ester hydrolase</fullName>
        <ecNumber evidence="6">3.1.1.-</ecNumber>
    </recommendedName>
</protein>
<evidence type="ECO:0000256" key="3">
    <source>
        <dbReference type="ARBA" id="ARBA00022801"/>
    </source>
</evidence>
<keyword evidence="4" id="KW-1015">Disulfide bond</keyword>
<dbReference type="CDD" id="cd00312">
    <property type="entry name" value="Esterase_lipase"/>
    <property type="match status" value="1"/>
</dbReference>
<evidence type="ECO:0000256" key="5">
    <source>
        <dbReference type="ARBA" id="ARBA00023180"/>
    </source>
</evidence>
<keyword evidence="8" id="KW-1185">Reference proteome</keyword>
<dbReference type="EC" id="3.1.1.-" evidence="6"/>
<evidence type="ECO:0000313" key="8">
    <source>
        <dbReference type="Proteomes" id="UP000694924"/>
    </source>
</evidence>
<dbReference type="PROSITE" id="PS00941">
    <property type="entry name" value="CARBOXYLESTERASE_B_2"/>
    <property type="match status" value="1"/>
</dbReference>
<comment type="similarity">
    <text evidence="1 6">Belongs to the type-B carboxylesterase/lipase family.</text>
</comment>
<accession>A0ABM1I583</accession>
<dbReference type="GeneID" id="107065837"/>
<dbReference type="PROSITE" id="PS00122">
    <property type="entry name" value="CARBOXYLESTERASE_B_1"/>
    <property type="match status" value="1"/>
</dbReference>
<dbReference type="Gene3D" id="3.40.50.1820">
    <property type="entry name" value="alpha/beta hydrolase"/>
    <property type="match status" value="1"/>
</dbReference>
<keyword evidence="5" id="KW-0325">Glycoprotein</keyword>
<dbReference type="PANTHER" id="PTHR43142:SF1">
    <property type="entry name" value="CARBOXYLIC ESTER HYDROLASE"/>
    <property type="match status" value="1"/>
</dbReference>
<dbReference type="Pfam" id="PF00135">
    <property type="entry name" value="COesterase"/>
    <property type="match status" value="1"/>
</dbReference>
<dbReference type="Proteomes" id="UP000694924">
    <property type="component" value="Unplaced"/>
</dbReference>
<dbReference type="InterPro" id="IPR002018">
    <property type="entry name" value="CarbesteraseB"/>
</dbReference>
<evidence type="ECO:0000313" key="9">
    <source>
        <dbReference type="RefSeq" id="XP_015175370.1"/>
    </source>
</evidence>
<dbReference type="RefSeq" id="XP_015175370.1">
    <property type="nucleotide sequence ID" value="XM_015319884.1"/>
</dbReference>
<keyword evidence="2" id="KW-0719">Serine esterase</keyword>
<keyword evidence="6" id="KW-0732">Signal</keyword>
<evidence type="ECO:0000256" key="2">
    <source>
        <dbReference type="ARBA" id="ARBA00022487"/>
    </source>
</evidence>
<dbReference type="InterPro" id="IPR019819">
    <property type="entry name" value="Carboxylesterase_B_CS"/>
</dbReference>
<evidence type="ECO:0000256" key="6">
    <source>
        <dbReference type="RuleBase" id="RU361235"/>
    </source>
</evidence>
<proteinExistence type="inferred from homology"/>
<reference evidence="9" key="1">
    <citation type="submission" date="2025-08" db="UniProtKB">
        <authorList>
            <consortium name="RefSeq"/>
        </authorList>
    </citation>
    <scope>IDENTIFICATION</scope>
    <source>
        <tissue evidence="9">Whole body</tissue>
    </source>
</reference>
<name>A0ABM1I583_POLDO</name>
<organism evidence="8 9">
    <name type="scientific">Polistes dominula</name>
    <name type="common">European paper wasp</name>
    <name type="synonym">Vespa dominula</name>
    <dbReference type="NCBI Taxonomy" id="743375"/>
    <lineage>
        <taxon>Eukaryota</taxon>
        <taxon>Metazoa</taxon>
        <taxon>Ecdysozoa</taxon>
        <taxon>Arthropoda</taxon>
        <taxon>Hexapoda</taxon>
        <taxon>Insecta</taxon>
        <taxon>Pterygota</taxon>
        <taxon>Neoptera</taxon>
        <taxon>Endopterygota</taxon>
        <taxon>Hymenoptera</taxon>
        <taxon>Apocrita</taxon>
        <taxon>Aculeata</taxon>
        <taxon>Vespoidea</taxon>
        <taxon>Vespidae</taxon>
        <taxon>Polistinae</taxon>
        <taxon>Polistini</taxon>
        <taxon>Polistes</taxon>
    </lineage>
</organism>
<feature type="chain" id="PRO_5044978045" description="Carboxylic ester hydrolase" evidence="6">
    <location>
        <begin position="31"/>
        <end position="597"/>
    </location>
</feature>
<feature type="domain" description="Carboxylesterase type B" evidence="7">
    <location>
        <begin position="38"/>
        <end position="574"/>
    </location>
</feature>
<evidence type="ECO:0000256" key="4">
    <source>
        <dbReference type="ARBA" id="ARBA00023157"/>
    </source>
</evidence>
<dbReference type="InterPro" id="IPR019826">
    <property type="entry name" value="Carboxylesterase_B_AS"/>
</dbReference>
<dbReference type="PANTHER" id="PTHR43142">
    <property type="entry name" value="CARBOXYLIC ESTER HYDROLASE"/>
    <property type="match status" value="1"/>
</dbReference>
<gene>
    <name evidence="9" type="primary">LOC107065837</name>
</gene>